<sequence length="921" mass="101557">MVTILNEIKENNVHVNHYNNNNNDKEKEWLRRSMHPATVVCMEHKRGLRERLKAMVQQAIENELGALDWAQTHCEGLKAPGVLGYAYHRSLEDLETTCLDLFGIMGLVLLEFPSGGVLYQGPAKECRLENAQHYALSIHIAKLLFEMRKEPRDDVCGFSSNHWHPSRTRSRFDLIVQALDTGGDIQTIKETYFEQGLKESTISPPQPQQPSTAYVVPTLPAIARLKQSQLFGTENNHNNNNYSQLATSSRLTTGRSNHTGTWTPVDATVVTTTFDNHINPIENCSASTTPFEDPVSYPLETSQIRMISEKLRRHAEQQESEGSTKYSENPSEDENNSHEVVGGQFVNDAWPKASKFPQSVQQEKHCTPGATTPTASSMLTVPAAPSSQFVGSTTSSGTTTPKRPARAPGHVPLSGSSTPQNIIMNDCVKTVDTGSTGTSHTWEPVTPTEDANISRIRHFASAASLISNTTSVTPDNSHQFVPLEVGRQDSECGSTRSKRDTVRESCFDKDATVYNCHANRLSGGGNVARIVYIPVKTKNPARSLGSNSSSKSKSFRQIIRGYEQAQLMNALAALGKLDSHPQSQCRFPQEMMNLFTRILRLAHDEFIFVGSKLDILPRRRVRPGLPISRPRGLFAGVQSVFTHKNLEPTSLIINRQRGEIMAMINFHHAGFLPTYVEKAQGPFIETSHTSFWNIHRSRVETERTGSSRSSSTRNSGDEETKKEQVPTAPWDSPQGSQLNPLHGSGSSQPSGPTIVLGLDGEQLLRNEIDQCPSFSRRGDHPVPYPVINHYPSRGYSVASRTMGYNEPQPVSPTLLNSRWVRRADTMNEAKIHPKESRKSGSSSGLRSLASSTSRWSQTLRARSSQHDRVVQVAIVGDAEPPTPPRTSSRSEATVSKTLGSAVVTSHRAPGGGKVKDLNSDG</sequence>
<gene>
    <name evidence="2" type="ORF">BGZ65_001505</name>
</gene>
<feature type="region of interest" description="Disordered" evidence="1">
    <location>
        <begin position="698"/>
        <end position="755"/>
    </location>
</feature>
<reference evidence="2" key="1">
    <citation type="journal article" date="2020" name="Fungal Divers.">
        <title>Resolving the Mortierellaceae phylogeny through synthesis of multi-gene phylogenetics and phylogenomics.</title>
        <authorList>
            <person name="Vandepol N."/>
            <person name="Liber J."/>
            <person name="Desiro A."/>
            <person name="Na H."/>
            <person name="Kennedy M."/>
            <person name="Barry K."/>
            <person name="Grigoriev I.V."/>
            <person name="Miller A.N."/>
            <person name="O'Donnell K."/>
            <person name="Stajich J.E."/>
            <person name="Bonito G."/>
        </authorList>
    </citation>
    <scope>NUCLEOTIDE SEQUENCE</scope>
    <source>
        <strain evidence="2">MES-2147</strain>
    </source>
</reference>
<dbReference type="OrthoDB" id="5404599at2759"/>
<feature type="region of interest" description="Disordered" evidence="1">
    <location>
        <begin position="826"/>
        <end position="921"/>
    </location>
</feature>
<feature type="compositionally biased region" description="Polar residues" evidence="1">
    <location>
        <begin position="320"/>
        <end position="329"/>
    </location>
</feature>
<proteinExistence type="predicted"/>
<feature type="region of interest" description="Disordered" evidence="1">
    <location>
        <begin position="356"/>
        <end position="421"/>
    </location>
</feature>
<dbReference type="AlphaFoldDB" id="A0A9P6LTD7"/>
<evidence type="ECO:0000256" key="1">
    <source>
        <dbReference type="SAM" id="MobiDB-lite"/>
    </source>
</evidence>
<protein>
    <submittedName>
        <fullName evidence="2">Uncharacterized protein</fullName>
    </submittedName>
</protein>
<feature type="compositionally biased region" description="Polar residues" evidence="1">
    <location>
        <begin position="369"/>
        <end position="390"/>
    </location>
</feature>
<accession>A0A9P6LTD7</accession>
<dbReference type="EMBL" id="JAAAHW010009690">
    <property type="protein sequence ID" value="KAF9937424.1"/>
    <property type="molecule type" value="Genomic_DNA"/>
</dbReference>
<evidence type="ECO:0000313" key="3">
    <source>
        <dbReference type="Proteomes" id="UP000749646"/>
    </source>
</evidence>
<feature type="compositionally biased region" description="Basic and acidic residues" evidence="1">
    <location>
        <begin position="715"/>
        <end position="724"/>
    </location>
</feature>
<feature type="compositionally biased region" description="Low complexity" evidence="1">
    <location>
        <begin position="839"/>
        <end position="854"/>
    </location>
</feature>
<feature type="compositionally biased region" description="Polar residues" evidence="1">
    <location>
        <begin position="733"/>
        <end position="751"/>
    </location>
</feature>
<name>A0A9P6LTD7_9FUNG</name>
<feature type="compositionally biased region" description="Low complexity" evidence="1">
    <location>
        <begin position="391"/>
        <end position="400"/>
    </location>
</feature>
<evidence type="ECO:0000313" key="2">
    <source>
        <dbReference type="EMBL" id="KAF9937424.1"/>
    </source>
</evidence>
<feature type="compositionally biased region" description="Basic and acidic residues" evidence="1">
    <location>
        <begin position="826"/>
        <end position="838"/>
    </location>
</feature>
<dbReference type="Proteomes" id="UP000749646">
    <property type="component" value="Unassembled WGS sequence"/>
</dbReference>
<organism evidence="2 3">
    <name type="scientific">Modicella reniformis</name>
    <dbReference type="NCBI Taxonomy" id="1440133"/>
    <lineage>
        <taxon>Eukaryota</taxon>
        <taxon>Fungi</taxon>
        <taxon>Fungi incertae sedis</taxon>
        <taxon>Mucoromycota</taxon>
        <taxon>Mortierellomycotina</taxon>
        <taxon>Mortierellomycetes</taxon>
        <taxon>Mortierellales</taxon>
        <taxon>Mortierellaceae</taxon>
        <taxon>Modicella</taxon>
    </lineage>
</organism>
<feature type="region of interest" description="Disordered" evidence="1">
    <location>
        <begin position="311"/>
        <end position="338"/>
    </location>
</feature>
<comment type="caution">
    <text evidence="2">The sequence shown here is derived from an EMBL/GenBank/DDBJ whole genome shotgun (WGS) entry which is preliminary data.</text>
</comment>
<feature type="non-terminal residue" evidence="2">
    <location>
        <position position="921"/>
    </location>
</feature>
<keyword evidence="3" id="KW-1185">Reference proteome</keyword>